<dbReference type="Gene3D" id="3.40.830.10">
    <property type="entry name" value="LigB-like"/>
    <property type="match status" value="1"/>
</dbReference>
<comment type="similarity">
    <text evidence="1">Belongs to the MEMO1 family.</text>
</comment>
<dbReference type="CDD" id="cd07361">
    <property type="entry name" value="MEMO_like"/>
    <property type="match status" value="1"/>
</dbReference>
<dbReference type="EMBL" id="JAWDKD010000021">
    <property type="protein sequence ID" value="MDV0447670.1"/>
    <property type="molecule type" value="Genomic_DNA"/>
</dbReference>
<name>A0AAE4SFT8_9EURY</name>
<comment type="caution">
    <text evidence="2">The sequence shown here is derived from an EMBL/GenBank/DDBJ whole genome shotgun (WGS) entry which is preliminary data.</text>
</comment>
<dbReference type="InterPro" id="IPR002737">
    <property type="entry name" value="MEMO1_fam"/>
</dbReference>
<reference evidence="2" key="1">
    <citation type="submission" date="2023-06" db="EMBL/GenBank/DDBJ databases">
        <title>Genome sequence of Methanosarcinaceae archaeon Ag5.</title>
        <authorList>
            <person name="Protasov E."/>
            <person name="Platt K."/>
            <person name="Poehlein A."/>
            <person name="Daniel R."/>
            <person name="Brune A."/>
        </authorList>
    </citation>
    <scope>NUCLEOTIDE SEQUENCE</scope>
    <source>
        <strain evidence="2">Ag5</strain>
    </source>
</reference>
<gene>
    <name evidence="2" type="ORF">MsAg5_15810</name>
</gene>
<protein>
    <recommendedName>
        <fullName evidence="4">AmmeMemoRadiSam system protein B</fullName>
    </recommendedName>
</protein>
<evidence type="ECO:0000256" key="1">
    <source>
        <dbReference type="ARBA" id="ARBA00006315"/>
    </source>
</evidence>
<dbReference type="Proteomes" id="UP001271789">
    <property type="component" value="Unassembled WGS sequence"/>
</dbReference>
<dbReference type="PANTHER" id="PTHR11060">
    <property type="entry name" value="PROTEIN MEMO1"/>
    <property type="match status" value="1"/>
</dbReference>
<dbReference type="AlphaFoldDB" id="A0AAE4SFT8"/>
<dbReference type="Pfam" id="PF01875">
    <property type="entry name" value="Memo"/>
    <property type="match status" value="1"/>
</dbReference>
<evidence type="ECO:0008006" key="4">
    <source>
        <dbReference type="Google" id="ProtNLM"/>
    </source>
</evidence>
<proteinExistence type="inferred from homology"/>
<accession>A0AAE4SFT8</accession>
<sequence length="198" mass="21949">MGTVEGDEFLASYFEGTEIVKDESAHTHEHSIEVILPFLQRKMKGRKFKILPICMGDQSKEAVSLVASIISNILIKDVTVQKKGGYSEKLRIAVIASSDFSHYVSPEKAKAADLKVIERIKDMDVAGFYETIQNEDASLCGYGPIAVLMEVSKTVLAKPVFLKYMTSNDETESRTNVVGYAAFSFILEDKNNCNCSCE</sequence>
<evidence type="ECO:0000313" key="2">
    <source>
        <dbReference type="EMBL" id="MDV0447670.1"/>
    </source>
</evidence>
<dbReference type="NCBIfam" id="TIGR04336">
    <property type="entry name" value="AmmeMemoSam_B"/>
    <property type="match status" value="1"/>
</dbReference>
<organism evidence="2 3">
    <name type="scientific">Methanolapillus africanus</name>
    <dbReference type="NCBI Taxonomy" id="3028297"/>
    <lineage>
        <taxon>Archaea</taxon>
        <taxon>Methanobacteriati</taxon>
        <taxon>Methanobacteriota</taxon>
        <taxon>Stenosarchaea group</taxon>
        <taxon>Methanomicrobia</taxon>
        <taxon>Methanosarcinales</taxon>
        <taxon>Methanosarcinaceae</taxon>
        <taxon>Methanolapillus</taxon>
    </lineage>
</organism>
<dbReference type="PANTHER" id="PTHR11060:SF0">
    <property type="entry name" value="PROTEIN MEMO1"/>
    <property type="match status" value="1"/>
</dbReference>
<keyword evidence="3" id="KW-1185">Reference proteome</keyword>
<evidence type="ECO:0000313" key="3">
    <source>
        <dbReference type="Proteomes" id="UP001271789"/>
    </source>
</evidence>